<dbReference type="InterPro" id="IPR013762">
    <property type="entry name" value="Integrase-like_cat_sf"/>
</dbReference>
<dbReference type="InterPro" id="IPR038488">
    <property type="entry name" value="Integrase_DNA-bd_sf"/>
</dbReference>
<evidence type="ECO:0000256" key="2">
    <source>
        <dbReference type="ARBA" id="ARBA00022908"/>
    </source>
</evidence>
<dbReference type="PROSITE" id="PS51898">
    <property type="entry name" value="TYR_RECOMBINASE"/>
    <property type="match status" value="1"/>
</dbReference>
<evidence type="ECO:0000313" key="6">
    <source>
        <dbReference type="EMBL" id="MCI0125962.1"/>
    </source>
</evidence>
<evidence type="ECO:0000256" key="1">
    <source>
        <dbReference type="ARBA" id="ARBA00008857"/>
    </source>
</evidence>
<dbReference type="CDD" id="cd00796">
    <property type="entry name" value="INT_Rci_Hp1_C"/>
    <property type="match status" value="1"/>
</dbReference>
<dbReference type="Pfam" id="PF00589">
    <property type="entry name" value="Phage_integrase"/>
    <property type="match status" value="1"/>
</dbReference>
<name>A0AA41QJF3_9HYPH</name>
<dbReference type="GO" id="GO:0003677">
    <property type="term" value="F:DNA binding"/>
    <property type="evidence" value="ECO:0007669"/>
    <property type="project" value="UniProtKB-KW"/>
</dbReference>
<dbReference type="EMBL" id="JALAZD010000001">
    <property type="protein sequence ID" value="MCI0125962.1"/>
    <property type="molecule type" value="Genomic_DNA"/>
</dbReference>
<gene>
    <name evidence="6" type="ORF">ML536_03890</name>
</gene>
<keyword evidence="7" id="KW-1185">Reference proteome</keyword>
<evidence type="ECO:0000313" key="7">
    <source>
        <dbReference type="Proteomes" id="UP001156140"/>
    </source>
</evidence>
<accession>A0AA41QJF3</accession>
<dbReference type="Gene3D" id="3.30.160.390">
    <property type="entry name" value="Integrase, DNA-binding domain"/>
    <property type="match status" value="1"/>
</dbReference>
<reference evidence="6" key="1">
    <citation type="submission" date="2022-03" db="EMBL/GenBank/DDBJ databases">
        <title>The complete genome sequence of a Methyloterrigena soli.</title>
        <authorList>
            <person name="Zi Z."/>
        </authorList>
    </citation>
    <scope>NUCLEOTIDE SEQUENCE</scope>
    <source>
        <strain evidence="6">M48</strain>
    </source>
</reference>
<comment type="caution">
    <text evidence="6">The sequence shown here is derived from an EMBL/GenBank/DDBJ whole genome shotgun (WGS) entry which is preliminary data.</text>
</comment>
<dbReference type="InterPro" id="IPR025166">
    <property type="entry name" value="Integrase_DNA_bind_dom"/>
</dbReference>
<feature type="domain" description="Tyr recombinase" evidence="5">
    <location>
        <begin position="216"/>
        <end position="392"/>
    </location>
</feature>
<keyword evidence="3" id="KW-0238">DNA-binding</keyword>
<protein>
    <submittedName>
        <fullName evidence="6">Site-specific integrase</fullName>
    </submittedName>
</protein>
<dbReference type="InterPro" id="IPR050808">
    <property type="entry name" value="Phage_Integrase"/>
</dbReference>
<dbReference type="Pfam" id="PF14659">
    <property type="entry name" value="Phage_int_SAM_3"/>
    <property type="match status" value="1"/>
</dbReference>
<keyword evidence="4" id="KW-0233">DNA recombination</keyword>
<dbReference type="Gene3D" id="1.10.150.130">
    <property type="match status" value="1"/>
</dbReference>
<dbReference type="RefSeq" id="WP_281735031.1">
    <property type="nucleotide sequence ID" value="NZ_JAKETQ010000001.1"/>
</dbReference>
<dbReference type="InterPro" id="IPR011010">
    <property type="entry name" value="DNA_brk_join_enz"/>
</dbReference>
<comment type="similarity">
    <text evidence="1">Belongs to the 'phage' integrase family.</text>
</comment>
<evidence type="ECO:0000259" key="5">
    <source>
        <dbReference type="PROSITE" id="PS51898"/>
    </source>
</evidence>
<dbReference type="PANTHER" id="PTHR30629">
    <property type="entry name" value="PROPHAGE INTEGRASE"/>
    <property type="match status" value="1"/>
</dbReference>
<dbReference type="GO" id="GO:0015074">
    <property type="term" value="P:DNA integration"/>
    <property type="evidence" value="ECO:0007669"/>
    <property type="project" value="UniProtKB-KW"/>
</dbReference>
<organism evidence="6 7">
    <name type="scientific">Paradevosia shaoguanensis</name>
    <dbReference type="NCBI Taxonomy" id="1335043"/>
    <lineage>
        <taxon>Bacteria</taxon>
        <taxon>Pseudomonadati</taxon>
        <taxon>Pseudomonadota</taxon>
        <taxon>Alphaproteobacteria</taxon>
        <taxon>Hyphomicrobiales</taxon>
        <taxon>Devosiaceae</taxon>
        <taxon>Paradevosia</taxon>
    </lineage>
</organism>
<dbReference type="SUPFAM" id="SSF56349">
    <property type="entry name" value="DNA breaking-rejoining enzymes"/>
    <property type="match status" value="1"/>
</dbReference>
<dbReference type="InterPro" id="IPR004107">
    <property type="entry name" value="Integrase_SAM-like_N"/>
</dbReference>
<evidence type="ECO:0000256" key="4">
    <source>
        <dbReference type="ARBA" id="ARBA00023172"/>
    </source>
</evidence>
<proteinExistence type="inferred from homology"/>
<dbReference type="Proteomes" id="UP001156140">
    <property type="component" value="Unassembled WGS sequence"/>
</dbReference>
<keyword evidence="2" id="KW-0229">DNA integration</keyword>
<sequence length="405" mass="45242">MRVKLTKRSVEAVAPEAKDVLVWDSEVPGFGLKVTPSGKRVYFAYYRMPSGQQRRPKIGEHGVLTVDQARDIARQWLARAAAGEDVSKEKQASREAGTIADLATRYLADYAEVYKKARSVETDRSNIKNHVLPLIGSVRVKDITRQDIDRMKLAIRDGKSARKLKAKPRGRRVIKGGEGIANRVLALISKMMSCAVEWGLRDDNPARGIRKFEEHRKDRFLDEQEIGRLLKVLDAADASRSAPITGTTAIRLLLFTGMRYSEVMELKWGEVDASRQCFRLVDSKTGARVIPYGKPAAKALEALRRGAASDYVFPGSKADKPLALRRVWYQLRDAAGIDASATLHTLRHTYASWSVMSGQSLHQVGATLGHKSPQTTMRYADHAMEAIRGYSEATSAMFLDMQRRK</sequence>
<dbReference type="InterPro" id="IPR010998">
    <property type="entry name" value="Integrase_recombinase_N"/>
</dbReference>
<dbReference type="AlphaFoldDB" id="A0AA41QJF3"/>
<dbReference type="InterPro" id="IPR002104">
    <property type="entry name" value="Integrase_catalytic"/>
</dbReference>
<dbReference type="Gene3D" id="1.10.443.10">
    <property type="entry name" value="Intergrase catalytic core"/>
    <property type="match status" value="1"/>
</dbReference>
<dbReference type="PANTHER" id="PTHR30629:SF2">
    <property type="entry name" value="PROPHAGE INTEGRASE INTS-RELATED"/>
    <property type="match status" value="1"/>
</dbReference>
<dbReference type="GO" id="GO:0006310">
    <property type="term" value="P:DNA recombination"/>
    <property type="evidence" value="ECO:0007669"/>
    <property type="project" value="UniProtKB-KW"/>
</dbReference>
<dbReference type="Pfam" id="PF13356">
    <property type="entry name" value="Arm-DNA-bind_3"/>
    <property type="match status" value="1"/>
</dbReference>
<evidence type="ECO:0000256" key="3">
    <source>
        <dbReference type="ARBA" id="ARBA00023125"/>
    </source>
</evidence>